<reference evidence="1 2" key="1">
    <citation type="journal article" date="2016" name="Nat. Commun.">
        <title>Thousands of microbial genomes shed light on interconnected biogeochemical processes in an aquifer system.</title>
        <authorList>
            <person name="Anantharaman K."/>
            <person name="Brown C.T."/>
            <person name="Hug L.A."/>
            <person name="Sharon I."/>
            <person name="Castelle C.J."/>
            <person name="Probst A.J."/>
            <person name="Thomas B.C."/>
            <person name="Singh A."/>
            <person name="Wilkins M.J."/>
            <person name="Karaoz U."/>
            <person name="Brodie E.L."/>
            <person name="Williams K.H."/>
            <person name="Hubbard S.S."/>
            <person name="Banfield J.F."/>
        </authorList>
    </citation>
    <scope>NUCLEOTIDE SEQUENCE [LARGE SCALE GENOMIC DNA]</scope>
</reference>
<dbReference type="AlphaFoldDB" id="A0A1G1YFS4"/>
<accession>A0A1G1YFS4</accession>
<evidence type="ECO:0000313" key="1">
    <source>
        <dbReference type="EMBL" id="OGY51205.1"/>
    </source>
</evidence>
<dbReference type="Proteomes" id="UP000177310">
    <property type="component" value="Unassembled WGS sequence"/>
</dbReference>
<dbReference type="CDD" id="cd16377">
    <property type="entry name" value="23S_rRNA_IVP_like"/>
    <property type="match status" value="1"/>
</dbReference>
<dbReference type="Pfam" id="PF05635">
    <property type="entry name" value="23S_rRNA_IVP"/>
    <property type="match status" value="1"/>
</dbReference>
<organism evidence="1 2">
    <name type="scientific">Candidatus Buchananbacteria bacterium RIFCSPHIGHO2_02_FULL_56_16</name>
    <dbReference type="NCBI Taxonomy" id="1797542"/>
    <lineage>
        <taxon>Bacteria</taxon>
        <taxon>Candidatus Buchananiibacteriota</taxon>
    </lineage>
</organism>
<dbReference type="PANTHER" id="PTHR38471:SF2">
    <property type="entry name" value="FOUR HELIX BUNDLE PROTEIN"/>
    <property type="match status" value="1"/>
</dbReference>
<protein>
    <submittedName>
        <fullName evidence="1">Four helix bundle protein</fullName>
    </submittedName>
</protein>
<dbReference type="Gene3D" id="1.20.1440.60">
    <property type="entry name" value="23S rRNA-intervening sequence"/>
    <property type="match status" value="1"/>
</dbReference>
<evidence type="ECO:0000313" key="2">
    <source>
        <dbReference type="Proteomes" id="UP000177310"/>
    </source>
</evidence>
<name>A0A1G1YFS4_9BACT</name>
<gene>
    <name evidence="1" type="ORF">A3J59_02925</name>
</gene>
<dbReference type="EMBL" id="MHIL01000022">
    <property type="protein sequence ID" value="OGY51205.1"/>
    <property type="molecule type" value="Genomic_DNA"/>
</dbReference>
<dbReference type="STRING" id="1797542.A3J59_02925"/>
<comment type="caution">
    <text evidence="1">The sequence shown here is derived from an EMBL/GenBank/DDBJ whole genome shotgun (WGS) entry which is preliminary data.</text>
</comment>
<dbReference type="NCBIfam" id="TIGR02436">
    <property type="entry name" value="four helix bundle protein"/>
    <property type="match status" value="1"/>
</dbReference>
<dbReference type="InterPro" id="IPR036583">
    <property type="entry name" value="23S_rRNA_IVS_sf"/>
</dbReference>
<dbReference type="InterPro" id="IPR012657">
    <property type="entry name" value="23S_rRNA-intervening_sequence"/>
</dbReference>
<dbReference type="SUPFAM" id="SSF158446">
    <property type="entry name" value="IVS-encoded protein-like"/>
    <property type="match status" value="1"/>
</dbReference>
<dbReference type="PANTHER" id="PTHR38471">
    <property type="entry name" value="FOUR HELIX BUNDLE PROTEIN"/>
    <property type="match status" value="1"/>
</dbReference>
<sequence length="116" mass="13488">MFDFENLEVYRKAESFSKVVLRYLQDNKVDFYLADQLKRAALSITLNVAEGAGRFSKNDKKNFYVIARGSVYECVSVVRLMKVTRAVDDNNFSAFYHQLEELSKMLNGLIQSMRRL</sequence>
<proteinExistence type="predicted"/>